<dbReference type="PATRIC" id="fig|570277.3.peg.1985"/>
<protein>
    <recommendedName>
        <fullName evidence="3">Transglycosylase SLT domain-containing protein</fullName>
    </recommendedName>
</protein>
<dbReference type="AlphaFoldDB" id="A0A142BB60"/>
<dbReference type="EMBL" id="CP013251">
    <property type="protein sequence ID" value="AMO55986.1"/>
    <property type="molecule type" value="Genomic_DNA"/>
</dbReference>
<dbReference type="Proteomes" id="UP000071065">
    <property type="component" value="Chromosome"/>
</dbReference>
<evidence type="ECO:0008006" key="3">
    <source>
        <dbReference type="Google" id="ProtNLM"/>
    </source>
</evidence>
<organism evidence="1 2">
    <name type="scientific">Endozoicomonas montiporae CL-33</name>
    <dbReference type="NCBI Taxonomy" id="570277"/>
    <lineage>
        <taxon>Bacteria</taxon>
        <taxon>Pseudomonadati</taxon>
        <taxon>Pseudomonadota</taxon>
        <taxon>Gammaproteobacteria</taxon>
        <taxon>Oceanospirillales</taxon>
        <taxon>Endozoicomonadaceae</taxon>
        <taxon>Endozoicomonas</taxon>
    </lineage>
</organism>
<dbReference type="STRING" id="570277.EZMO1_1843"/>
<dbReference type="OrthoDB" id="7355818at2"/>
<accession>A0A142BB60</accession>
<evidence type="ECO:0000313" key="1">
    <source>
        <dbReference type="EMBL" id="AMO55986.1"/>
    </source>
</evidence>
<evidence type="ECO:0000313" key="2">
    <source>
        <dbReference type="Proteomes" id="UP000071065"/>
    </source>
</evidence>
<gene>
    <name evidence="1" type="ORF">EZMO1_1843</name>
</gene>
<reference evidence="1 2" key="1">
    <citation type="journal article" date="2016" name="Front. Microbiol.">
        <title>Genomic Insight into the Host-Endosymbiont Relationship of Endozoicomonas montiporae CL-33(T) with its Coral Host.</title>
        <authorList>
            <person name="Ding J.-Y."/>
            <person name="Shiu J.-H."/>
            <person name="Chen W.-M."/>
            <person name="Chiang Y.-R."/>
            <person name="Tang S.-L."/>
        </authorList>
    </citation>
    <scope>NUCLEOTIDE SEQUENCE [LARGE SCALE GENOMIC DNA]</scope>
    <source>
        <strain evidence="1 2">CL-33</strain>
    </source>
</reference>
<sequence length="156" mass="17973">MKIGQQFAFYVQTVLQLYQLPCNKAVIRLLAMIAAHESGGFRYVQQMNNGPAKGLLQMEPVGLMEVQRYLRLRPEKFEEMPKAEALFPDMLVFDAAIAIACARVFFMAKPEPLPHADDIEALARYAKKHWNTEFGKATWQDYADAYRRYCKCPQSF</sequence>
<dbReference type="RefSeq" id="WP_051789587.1">
    <property type="nucleotide sequence ID" value="NZ_CP013251.1"/>
</dbReference>
<proteinExistence type="predicted"/>
<name>A0A142BB60_9GAMM</name>
<dbReference type="KEGG" id="emp:EZMO1_1843"/>